<dbReference type="PANTHER" id="PTHR43196:SF2">
    <property type="entry name" value="PHOSPHOADENOSINE PHOSPHOSULFATE REDUCTASE"/>
    <property type="match status" value="1"/>
</dbReference>
<dbReference type="InterPro" id="IPR002500">
    <property type="entry name" value="PAPS_reduct_dom"/>
</dbReference>
<dbReference type="RefSeq" id="WP_138210146.1">
    <property type="nucleotide sequence ID" value="NZ_CBCRUQ010000014.1"/>
</dbReference>
<dbReference type="GO" id="GO:0003824">
    <property type="term" value="F:catalytic activity"/>
    <property type="evidence" value="ECO:0007669"/>
    <property type="project" value="InterPro"/>
</dbReference>
<sequence>MQYIASFSGGKDSTAMILKIFELGLPLDRIVFCDTGLEFGEQINIIKIAERKFKELKPGIKFDWVRTEKSFEDYFYTVNTTGKRKGQIWGWPFMLGAWCNSRLKIKPLNKYFREVGEHKRYVGIAFDEPERYKRLPKNCIAPLYDLKMTEKDCLNYIKEKGFRNPMYWKFERLGCYLCPKQSLNSLRSLRRHYPMLWEKMLRMDKDSPISFKADGTTLRELEKKFRYEEMSSIEKPMILVEKHLFFKKEQLNFIEES</sequence>
<evidence type="ECO:0000259" key="1">
    <source>
        <dbReference type="Pfam" id="PF01507"/>
    </source>
</evidence>
<evidence type="ECO:0000313" key="3">
    <source>
        <dbReference type="Proteomes" id="UP000308489"/>
    </source>
</evidence>
<dbReference type="OrthoDB" id="9774475at2"/>
<dbReference type="InterPro" id="IPR014729">
    <property type="entry name" value="Rossmann-like_a/b/a_fold"/>
</dbReference>
<feature type="domain" description="Phosphoadenosine phosphosulphate reductase" evidence="1">
    <location>
        <begin position="3"/>
        <end position="180"/>
    </location>
</feature>
<name>A0A4U9RDL5_HATHI</name>
<protein>
    <submittedName>
        <fullName evidence="2">PUA domain (Predicted RNA-binding domain)</fullName>
    </submittedName>
</protein>
<dbReference type="EMBL" id="LR590481">
    <property type="protein sequence ID" value="VTQ89885.1"/>
    <property type="molecule type" value="Genomic_DNA"/>
</dbReference>
<dbReference type="KEGG" id="hhw:NCTC503_01494"/>
<organism evidence="2 3">
    <name type="scientific">Hathewaya histolytica</name>
    <name type="common">Clostridium histolyticum</name>
    <dbReference type="NCBI Taxonomy" id="1498"/>
    <lineage>
        <taxon>Bacteria</taxon>
        <taxon>Bacillati</taxon>
        <taxon>Bacillota</taxon>
        <taxon>Clostridia</taxon>
        <taxon>Eubacteriales</taxon>
        <taxon>Clostridiaceae</taxon>
        <taxon>Hathewaya</taxon>
    </lineage>
</organism>
<evidence type="ECO:0000313" key="2">
    <source>
        <dbReference type="EMBL" id="VTQ89885.1"/>
    </source>
</evidence>
<dbReference type="InterPro" id="IPR050128">
    <property type="entry name" value="Sulfate_adenylyltrnsfr_sub2"/>
</dbReference>
<gene>
    <name evidence="2" type="ORF">NCTC503_01494</name>
</gene>
<dbReference type="AlphaFoldDB" id="A0A4U9RDL5"/>
<reference evidence="2 3" key="1">
    <citation type="submission" date="2019-05" db="EMBL/GenBank/DDBJ databases">
        <authorList>
            <consortium name="Pathogen Informatics"/>
        </authorList>
    </citation>
    <scope>NUCLEOTIDE SEQUENCE [LARGE SCALE GENOMIC DNA]</scope>
    <source>
        <strain evidence="2 3">NCTC503</strain>
    </source>
</reference>
<proteinExistence type="predicted"/>
<accession>A0A4U9RDL5</accession>
<keyword evidence="3" id="KW-1185">Reference proteome</keyword>
<dbReference type="SUPFAM" id="SSF52402">
    <property type="entry name" value="Adenine nucleotide alpha hydrolases-like"/>
    <property type="match status" value="1"/>
</dbReference>
<dbReference type="Gene3D" id="3.40.50.620">
    <property type="entry name" value="HUPs"/>
    <property type="match status" value="1"/>
</dbReference>
<dbReference type="Pfam" id="PF01507">
    <property type="entry name" value="PAPS_reduct"/>
    <property type="match status" value="1"/>
</dbReference>
<dbReference type="PANTHER" id="PTHR43196">
    <property type="entry name" value="SULFATE ADENYLYLTRANSFERASE SUBUNIT 2"/>
    <property type="match status" value="1"/>
</dbReference>
<dbReference type="Proteomes" id="UP000308489">
    <property type="component" value="Chromosome 1"/>
</dbReference>